<gene>
    <name evidence="1" type="ORF">ThimaDRAFT_4380</name>
</gene>
<accession>F9UHH7</accession>
<dbReference type="eggNOG" id="COG4423">
    <property type="taxonomic scope" value="Bacteria"/>
</dbReference>
<dbReference type="Proteomes" id="UP000005459">
    <property type="component" value="Unassembled WGS sequence"/>
</dbReference>
<dbReference type="PATRIC" id="fig|768671.3.peg.4619"/>
<keyword evidence="2" id="KW-1185">Reference proteome</keyword>
<evidence type="ECO:0000313" key="2">
    <source>
        <dbReference type="Proteomes" id="UP000005459"/>
    </source>
</evidence>
<dbReference type="STRING" id="768671.ThimaDRAFT_4380"/>
<organism evidence="1 2">
    <name type="scientific">Thiocapsa marina 5811</name>
    <dbReference type="NCBI Taxonomy" id="768671"/>
    <lineage>
        <taxon>Bacteria</taxon>
        <taxon>Pseudomonadati</taxon>
        <taxon>Pseudomonadota</taxon>
        <taxon>Gammaproteobacteria</taxon>
        <taxon>Chromatiales</taxon>
        <taxon>Chromatiaceae</taxon>
        <taxon>Thiocapsa</taxon>
    </lineage>
</organism>
<protein>
    <submittedName>
        <fullName evidence="1">Rv0623 family protein transcription factor</fullName>
    </submittedName>
</protein>
<name>F9UHH7_9GAMM</name>
<dbReference type="Pfam" id="PF07704">
    <property type="entry name" value="PSK_trans_fac"/>
    <property type="match status" value="1"/>
</dbReference>
<dbReference type="InterPro" id="IPR011660">
    <property type="entry name" value="VapB-like"/>
</dbReference>
<reference evidence="1 2" key="1">
    <citation type="submission" date="2011-06" db="EMBL/GenBank/DDBJ databases">
        <title>The draft genome of Thiocapsa marina 5811.</title>
        <authorList>
            <consortium name="US DOE Joint Genome Institute (JGI-PGF)"/>
            <person name="Lucas S."/>
            <person name="Han J."/>
            <person name="Cheng J.-F."/>
            <person name="Goodwin L."/>
            <person name="Pitluck S."/>
            <person name="Peters L."/>
            <person name="Land M.L."/>
            <person name="Hauser L."/>
            <person name="Vogl K."/>
            <person name="Liu Z."/>
            <person name="Imhoff J."/>
            <person name="Thiel V."/>
            <person name="Frigaard N.-U."/>
            <person name="Bryant D."/>
            <person name="Woyke T.J."/>
        </authorList>
    </citation>
    <scope>NUCLEOTIDE SEQUENCE [LARGE SCALE GENOMIC DNA]</scope>
    <source>
        <strain evidence="1 2">5811</strain>
    </source>
</reference>
<dbReference type="EMBL" id="AFWV01000019">
    <property type="protein sequence ID" value="EGV16286.1"/>
    <property type="molecule type" value="Genomic_DNA"/>
</dbReference>
<sequence>MTGRHAYIDGVDFNIERLSMPLQIANPAVVGKVERLARVTGLSKTAAVERAVDQLLRELDGAAEPAACMRALLAQLDRIPDRADAFDPLPWDEAGLPE</sequence>
<proteinExistence type="predicted"/>
<dbReference type="AlphaFoldDB" id="F9UHH7"/>
<evidence type="ECO:0000313" key="1">
    <source>
        <dbReference type="EMBL" id="EGV16286.1"/>
    </source>
</evidence>